<protein>
    <submittedName>
        <fullName evidence="2">Uncharacterized protein</fullName>
    </submittedName>
</protein>
<organism evidence="1 2">
    <name type="scientific">Panagrolaimus sp. PS1159</name>
    <dbReference type="NCBI Taxonomy" id="55785"/>
    <lineage>
        <taxon>Eukaryota</taxon>
        <taxon>Metazoa</taxon>
        <taxon>Ecdysozoa</taxon>
        <taxon>Nematoda</taxon>
        <taxon>Chromadorea</taxon>
        <taxon>Rhabditida</taxon>
        <taxon>Tylenchina</taxon>
        <taxon>Panagrolaimomorpha</taxon>
        <taxon>Panagrolaimoidea</taxon>
        <taxon>Panagrolaimidae</taxon>
        <taxon>Panagrolaimus</taxon>
    </lineage>
</organism>
<proteinExistence type="predicted"/>
<accession>A0AC35GM01</accession>
<sequence length="142" mass="16191">MVKSRNSLHFDEEPHSHVSFERLSTYSKPRHGRFRQVIPCMNISTAVFCSMLNVVIPGLGTVISAFTVWDSQTCYESESSPTAVFCLNILAGILQLLLTPLIVGYLWSVFWAILFIQLSRKWYISTLNERTPVLDRFPCSCI</sequence>
<evidence type="ECO:0000313" key="2">
    <source>
        <dbReference type="WBParaSite" id="PS1159_v2.g6432.t1"/>
    </source>
</evidence>
<evidence type="ECO:0000313" key="1">
    <source>
        <dbReference type="Proteomes" id="UP000887580"/>
    </source>
</evidence>
<dbReference type="WBParaSite" id="PS1159_v2.g6432.t1">
    <property type="protein sequence ID" value="PS1159_v2.g6432.t1"/>
    <property type="gene ID" value="PS1159_v2.g6432"/>
</dbReference>
<name>A0AC35GM01_9BILA</name>
<reference evidence="2" key="1">
    <citation type="submission" date="2022-11" db="UniProtKB">
        <authorList>
            <consortium name="WormBaseParasite"/>
        </authorList>
    </citation>
    <scope>IDENTIFICATION</scope>
</reference>
<dbReference type="Proteomes" id="UP000887580">
    <property type="component" value="Unplaced"/>
</dbReference>